<dbReference type="Proteomes" id="UP001236507">
    <property type="component" value="Unassembled WGS sequence"/>
</dbReference>
<keyword evidence="5" id="KW-1185">Reference proteome</keyword>
<dbReference type="SUPFAM" id="SSF53756">
    <property type="entry name" value="UDP-Glycosyltransferase/glycogen phosphorylase"/>
    <property type="match status" value="1"/>
</dbReference>
<accession>A0ABT6Y607</accession>
<name>A0ABT6Y607_9BACT</name>
<dbReference type="Pfam" id="PF00534">
    <property type="entry name" value="Glycos_transf_1"/>
    <property type="match status" value="1"/>
</dbReference>
<gene>
    <name evidence="4" type="ORF">QM524_07310</name>
</gene>
<dbReference type="PANTHER" id="PTHR46401:SF2">
    <property type="entry name" value="GLYCOSYLTRANSFERASE WBBK-RELATED"/>
    <property type="match status" value="1"/>
</dbReference>
<reference evidence="4 5" key="1">
    <citation type="submission" date="2023-05" db="EMBL/GenBank/DDBJ databases">
        <title>Novel species of genus Flectobacillus isolated from stream in China.</title>
        <authorList>
            <person name="Lu H."/>
        </authorList>
    </citation>
    <scope>NUCLEOTIDE SEQUENCE [LARGE SCALE GENOMIC DNA]</scope>
    <source>
        <strain evidence="4 5">KCTC 42575</strain>
    </source>
</reference>
<feature type="domain" description="Glycosyltransferase subfamily 4-like N-terminal" evidence="3">
    <location>
        <begin position="35"/>
        <end position="167"/>
    </location>
</feature>
<dbReference type="Gene3D" id="3.40.50.2000">
    <property type="entry name" value="Glycogen Phosphorylase B"/>
    <property type="match status" value="2"/>
</dbReference>
<dbReference type="PANTHER" id="PTHR46401">
    <property type="entry name" value="GLYCOSYLTRANSFERASE WBBK-RELATED"/>
    <property type="match status" value="1"/>
</dbReference>
<comment type="caution">
    <text evidence="4">The sequence shown here is derived from an EMBL/GenBank/DDBJ whole genome shotgun (WGS) entry which is preliminary data.</text>
</comment>
<dbReference type="Pfam" id="PF13439">
    <property type="entry name" value="Glyco_transf_4"/>
    <property type="match status" value="1"/>
</dbReference>
<evidence type="ECO:0000313" key="5">
    <source>
        <dbReference type="Proteomes" id="UP001236507"/>
    </source>
</evidence>
<evidence type="ECO:0000259" key="3">
    <source>
        <dbReference type="Pfam" id="PF13439"/>
    </source>
</evidence>
<dbReference type="EMBL" id="JASHIF010000007">
    <property type="protein sequence ID" value="MDI9859008.1"/>
    <property type="molecule type" value="Genomic_DNA"/>
</dbReference>
<evidence type="ECO:0000259" key="2">
    <source>
        <dbReference type="Pfam" id="PF00534"/>
    </source>
</evidence>
<protein>
    <submittedName>
        <fullName evidence="4">Glycosyltransferase family 1 protein</fullName>
    </submittedName>
</protein>
<dbReference type="InterPro" id="IPR028098">
    <property type="entry name" value="Glyco_trans_4-like_N"/>
</dbReference>
<evidence type="ECO:0000313" key="4">
    <source>
        <dbReference type="EMBL" id="MDI9859008.1"/>
    </source>
</evidence>
<organism evidence="4 5">
    <name type="scientific">Flectobacillus roseus</name>
    <dbReference type="NCBI Taxonomy" id="502259"/>
    <lineage>
        <taxon>Bacteria</taxon>
        <taxon>Pseudomonadati</taxon>
        <taxon>Bacteroidota</taxon>
        <taxon>Cytophagia</taxon>
        <taxon>Cytophagales</taxon>
        <taxon>Flectobacillaceae</taxon>
        <taxon>Flectobacillus</taxon>
    </lineage>
</organism>
<keyword evidence="1" id="KW-0808">Transferase</keyword>
<evidence type="ECO:0000256" key="1">
    <source>
        <dbReference type="ARBA" id="ARBA00022679"/>
    </source>
</evidence>
<feature type="domain" description="Glycosyl transferase family 1" evidence="2">
    <location>
        <begin position="192"/>
        <end position="343"/>
    </location>
</feature>
<dbReference type="RefSeq" id="WP_283344074.1">
    <property type="nucleotide sequence ID" value="NZ_JASHIF010000007.1"/>
</dbReference>
<sequence length="366" mass="41510">MRIGFDAKRAFQNFTGLGNYSRFIIESLLASPTQHEYFAYTPKLNSKVQFDKRLHVELPQTSMPKPLWRSWGINQQLKKDKLDVFHGLSNELPWQIQKTGIKTVVTIHDLIFIRYPELYPTIDRWIYKQKFKSACEKADCVVAISEQTKNDIVDMLHINPSKIEVVYQDCDVAFKNQLSTAQLSAVSQKYHLDKPYILCVATIADRKNQLTLVKAFEELQNKDVDLVLVGGKSAYQNQIEDYIQQKHLKGVHIINGVPFADLPALYQNATLTVYPSIFEGFGIPIVEALHSGIPVIAATGSCLEEAGGNGAIYVNPYDVRGMADEIKRVLSNPILQKNLVTQGQVYIKKFSSIEIAKDLEKIYQKI</sequence>
<proteinExistence type="predicted"/>
<dbReference type="InterPro" id="IPR001296">
    <property type="entry name" value="Glyco_trans_1"/>
</dbReference>
<dbReference type="CDD" id="cd03809">
    <property type="entry name" value="GT4_MtfB-like"/>
    <property type="match status" value="1"/>
</dbReference>